<name>A0AAN8EGC2_9EURO</name>
<sequence>MSKFFFKLKGEKEDHSHLNSASSSSTLSSNNPSRYTDSQPPAYQAPPGPPPSHRPERQATSAEDNPPPYHDWQTVPDNSLLPPPPPLKSDYSNTTNASYDEAAAAHAWCAAHPVFTPRVANASVIQSVMSGRNGFTYPPGASQRGWSLVPSGSEKQVSNALGAIPTSVYQILSPSNPSTSSNGSSSTQSGSKASGFSRFMKSSSNSKAPASSPADHCWASTLPVYFAATSNPLSPHFASPKPHPFTIYFEITPLKYYSEESTVAIGFVSKPYPENRQPGWHRASIGVHSDDGNRYVNDSWGGREFTTPFREGESIGLAIVVSPQEVSDSNDTKSNKSYVRYLQSDKEVRSTLPKCKTRVYLTRNGTVTGSWEMDEERDAERDEGVAGLQGEVDVYAAVGTFGDVDVEVKIYAQGEGFLAPPA</sequence>
<keyword evidence="4" id="KW-1185">Reference proteome</keyword>
<evidence type="ECO:0000259" key="2">
    <source>
        <dbReference type="Pfam" id="PF00622"/>
    </source>
</evidence>
<accession>A0AAN8EGC2</accession>
<dbReference type="InterPro" id="IPR003877">
    <property type="entry name" value="SPRY_dom"/>
</dbReference>
<dbReference type="Gene3D" id="2.60.120.920">
    <property type="match status" value="1"/>
</dbReference>
<feature type="domain" description="SPRY" evidence="2">
    <location>
        <begin position="247"/>
        <end position="329"/>
    </location>
</feature>
<dbReference type="EMBL" id="JAKLMC020000024">
    <property type="protein sequence ID" value="KAK5950858.1"/>
    <property type="molecule type" value="Genomic_DNA"/>
</dbReference>
<feature type="compositionally biased region" description="Low complexity" evidence="1">
    <location>
        <begin position="174"/>
        <end position="191"/>
    </location>
</feature>
<protein>
    <recommendedName>
        <fullName evidence="2">SPRY domain-containing protein</fullName>
    </recommendedName>
</protein>
<proteinExistence type="predicted"/>
<feature type="compositionally biased region" description="Low complexity" evidence="1">
    <location>
        <begin position="201"/>
        <end position="212"/>
    </location>
</feature>
<evidence type="ECO:0000313" key="3">
    <source>
        <dbReference type="EMBL" id="KAK5950858.1"/>
    </source>
</evidence>
<reference evidence="3 4" key="1">
    <citation type="submission" date="2022-12" db="EMBL/GenBank/DDBJ databases">
        <title>Genomic features and morphological characterization of a novel Knufia sp. strain isolated from spacecraft assembly facility.</title>
        <authorList>
            <person name="Teixeira M."/>
            <person name="Chander A.M."/>
            <person name="Stajich J.E."/>
            <person name="Venkateswaran K."/>
        </authorList>
    </citation>
    <scope>NUCLEOTIDE SEQUENCE [LARGE SCALE GENOMIC DNA]</scope>
    <source>
        <strain evidence="3 4">FJI-L2-BK-P2</strain>
    </source>
</reference>
<evidence type="ECO:0000313" key="4">
    <source>
        <dbReference type="Proteomes" id="UP001316803"/>
    </source>
</evidence>
<dbReference type="Pfam" id="PF00622">
    <property type="entry name" value="SPRY"/>
    <property type="match status" value="1"/>
</dbReference>
<feature type="compositionally biased region" description="Basic and acidic residues" evidence="1">
    <location>
        <begin position="8"/>
        <end position="17"/>
    </location>
</feature>
<feature type="region of interest" description="Disordered" evidence="1">
    <location>
        <begin position="1"/>
        <end position="94"/>
    </location>
</feature>
<comment type="caution">
    <text evidence="3">The sequence shown here is derived from an EMBL/GenBank/DDBJ whole genome shotgun (WGS) entry which is preliminary data.</text>
</comment>
<dbReference type="Proteomes" id="UP001316803">
    <property type="component" value="Unassembled WGS sequence"/>
</dbReference>
<feature type="compositionally biased region" description="Pro residues" evidence="1">
    <location>
        <begin position="43"/>
        <end position="52"/>
    </location>
</feature>
<dbReference type="InterPro" id="IPR043136">
    <property type="entry name" value="B30.2/SPRY_sf"/>
</dbReference>
<gene>
    <name evidence="3" type="ORF">OHC33_008241</name>
</gene>
<feature type="compositionally biased region" description="Low complexity" evidence="1">
    <location>
        <begin position="18"/>
        <end position="33"/>
    </location>
</feature>
<feature type="region of interest" description="Disordered" evidence="1">
    <location>
        <begin position="174"/>
        <end position="212"/>
    </location>
</feature>
<dbReference type="AlphaFoldDB" id="A0AAN8EGC2"/>
<evidence type="ECO:0000256" key="1">
    <source>
        <dbReference type="SAM" id="MobiDB-lite"/>
    </source>
</evidence>
<organism evidence="3 4">
    <name type="scientific">Knufia fluminis</name>
    <dbReference type="NCBI Taxonomy" id="191047"/>
    <lineage>
        <taxon>Eukaryota</taxon>
        <taxon>Fungi</taxon>
        <taxon>Dikarya</taxon>
        <taxon>Ascomycota</taxon>
        <taxon>Pezizomycotina</taxon>
        <taxon>Eurotiomycetes</taxon>
        <taxon>Chaetothyriomycetidae</taxon>
        <taxon>Chaetothyriales</taxon>
        <taxon>Trichomeriaceae</taxon>
        <taxon>Knufia</taxon>
    </lineage>
</organism>